<gene>
    <name evidence="3" type="ORF">EDI28_13865</name>
</gene>
<dbReference type="PROSITE" id="PS50222">
    <property type="entry name" value="EF_HAND_2"/>
    <property type="match status" value="2"/>
</dbReference>
<reference evidence="3 4" key="1">
    <citation type="submission" date="2018-11" db="EMBL/GenBank/DDBJ databases">
        <title>Photobacterium sp. BEI247 sp. nov., a marine bacterium isolated from Yongle Blue Hole in the South China Sea.</title>
        <authorList>
            <person name="Wang X."/>
        </authorList>
    </citation>
    <scope>NUCLEOTIDE SEQUENCE [LARGE SCALE GENOMIC DNA]</scope>
    <source>
        <strain evidence="4">BEI247</strain>
    </source>
</reference>
<dbReference type="SUPFAM" id="SSF47473">
    <property type="entry name" value="EF-hand"/>
    <property type="match status" value="1"/>
</dbReference>
<protein>
    <submittedName>
        <fullName evidence="3">EF-hand domain-containing protein</fullName>
    </submittedName>
</protein>
<keyword evidence="1" id="KW-0472">Membrane</keyword>
<dbReference type="PROSITE" id="PS00018">
    <property type="entry name" value="EF_HAND_1"/>
    <property type="match status" value="1"/>
</dbReference>
<name>A0A3S3UKU7_9GAMM</name>
<evidence type="ECO:0000313" key="3">
    <source>
        <dbReference type="EMBL" id="RWX54830.1"/>
    </source>
</evidence>
<dbReference type="OrthoDB" id="6268141at2"/>
<evidence type="ECO:0000259" key="2">
    <source>
        <dbReference type="PROSITE" id="PS50222"/>
    </source>
</evidence>
<sequence>MVKWGYNWIGELAKEKAMNRYILPILLGCLTISLSVDAIERGNGRMSMSQPPVFSDFDANQDGLISEDEFENFQKARQEQRISEGRLLRNSVYSDGMFDRIDVDHNEFIDADEFQSHRGTMKSSKS</sequence>
<dbReference type="EMBL" id="RJLM01000005">
    <property type="protein sequence ID" value="RWX54830.1"/>
    <property type="molecule type" value="Genomic_DNA"/>
</dbReference>
<keyword evidence="4" id="KW-1185">Reference proteome</keyword>
<dbReference type="Pfam" id="PF13202">
    <property type="entry name" value="EF-hand_5"/>
    <property type="match status" value="1"/>
</dbReference>
<comment type="caution">
    <text evidence="3">The sequence shown here is derived from an EMBL/GenBank/DDBJ whole genome shotgun (WGS) entry which is preliminary data.</text>
</comment>
<dbReference type="AlphaFoldDB" id="A0A3S3UKU7"/>
<proteinExistence type="predicted"/>
<keyword evidence="1" id="KW-1133">Transmembrane helix</keyword>
<organism evidence="3 4">
    <name type="scientific">Photobacterium chitinilyticum</name>
    <dbReference type="NCBI Taxonomy" id="2485123"/>
    <lineage>
        <taxon>Bacteria</taxon>
        <taxon>Pseudomonadati</taxon>
        <taxon>Pseudomonadota</taxon>
        <taxon>Gammaproteobacteria</taxon>
        <taxon>Vibrionales</taxon>
        <taxon>Vibrionaceae</taxon>
        <taxon>Photobacterium</taxon>
    </lineage>
</organism>
<keyword evidence="1" id="KW-0812">Transmembrane</keyword>
<feature type="domain" description="EF-hand" evidence="2">
    <location>
        <begin position="89"/>
        <end position="124"/>
    </location>
</feature>
<evidence type="ECO:0000256" key="1">
    <source>
        <dbReference type="SAM" id="Phobius"/>
    </source>
</evidence>
<dbReference type="GO" id="GO:0005509">
    <property type="term" value="F:calcium ion binding"/>
    <property type="evidence" value="ECO:0007669"/>
    <property type="project" value="InterPro"/>
</dbReference>
<dbReference type="Gene3D" id="1.10.238.10">
    <property type="entry name" value="EF-hand"/>
    <property type="match status" value="1"/>
</dbReference>
<feature type="transmembrane region" description="Helical" evidence="1">
    <location>
        <begin position="20"/>
        <end position="39"/>
    </location>
</feature>
<dbReference type="InterPro" id="IPR011992">
    <property type="entry name" value="EF-hand-dom_pair"/>
</dbReference>
<dbReference type="InterPro" id="IPR002048">
    <property type="entry name" value="EF_hand_dom"/>
</dbReference>
<accession>A0A3S3UKU7</accession>
<evidence type="ECO:0000313" key="4">
    <source>
        <dbReference type="Proteomes" id="UP000287563"/>
    </source>
</evidence>
<dbReference type="Proteomes" id="UP000287563">
    <property type="component" value="Unassembled WGS sequence"/>
</dbReference>
<feature type="domain" description="EF-hand" evidence="2">
    <location>
        <begin position="53"/>
        <end position="80"/>
    </location>
</feature>
<dbReference type="InterPro" id="IPR018247">
    <property type="entry name" value="EF_Hand_1_Ca_BS"/>
</dbReference>